<evidence type="ECO:0008006" key="4">
    <source>
        <dbReference type="Google" id="ProtNLM"/>
    </source>
</evidence>
<gene>
    <name evidence="2" type="ORF">NNL39_06410</name>
</gene>
<feature type="region of interest" description="Disordered" evidence="1">
    <location>
        <begin position="162"/>
        <end position="181"/>
    </location>
</feature>
<reference evidence="2" key="1">
    <citation type="submission" date="2022-07" db="EMBL/GenBank/DDBJ databases">
        <title>Taxonomic analysis of Microcella humidisoli nov. sp., isolated from riverside soil.</title>
        <authorList>
            <person name="Molina K.M."/>
            <person name="Kim S.B."/>
        </authorList>
    </citation>
    <scope>NUCLEOTIDE SEQUENCE</scope>
    <source>
        <strain evidence="2">MMS21-STM10</strain>
    </source>
</reference>
<accession>A0ABY5FSS3</accession>
<evidence type="ECO:0000256" key="1">
    <source>
        <dbReference type="SAM" id="MobiDB-lite"/>
    </source>
</evidence>
<keyword evidence="3" id="KW-1185">Reference proteome</keyword>
<sequence length="181" mass="19485">MRVRLDLLLDCPADAAWEAVHSPAVFREVSGPITTAESLEPGGFPDRWPGGEHRVRLRMLGVLPMGTQVIRLRDETRLDGTRVVHDEGGPLSGAMTVVTGWHHQMAISPNPMSPETRTRFHDTLDVRAGLLTPFAWLGFAVFWRLRGRQIQKLAPGWAAQFGASPTGAAGSGESTAAGGAA</sequence>
<dbReference type="Proteomes" id="UP001060039">
    <property type="component" value="Chromosome"/>
</dbReference>
<name>A0ABY5FSS3_9MICO</name>
<dbReference type="RefSeq" id="WP_255158139.1">
    <property type="nucleotide sequence ID" value="NZ_CP101497.1"/>
</dbReference>
<proteinExistence type="predicted"/>
<dbReference type="SUPFAM" id="SSF55961">
    <property type="entry name" value="Bet v1-like"/>
    <property type="match status" value="1"/>
</dbReference>
<protein>
    <recommendedName>
        <fullName evidence="4">SRPBCC family protein</fullName>
    </recommendedName>
</protein>
<dbReference type="EMBL" id="CP101497">
    <property type="protein sequence ID" value="UTT61329.1"/>
    <property type="molecule type" value="Genomic_DNA"/>
</dbReference>
<evidence type="ECO:0000313" key="3">
    <source>
        <dbReference type="Proteomes" id="UP001060039"/>
    </source>
</evidence>
<organism evidence="2 3">
    <name type="scientific">Microcella humidisoli</name>
    <dbReference type="NCBI Taxonomy" id="2963406"/>
    <lineage>
        <taxon>Bacteria</taxon>
        <taxon>Bacillati</taxon>
        <taxon>Actinomycetota</taxon>
        <taxon>Actinomycetes</taxon>
        <taxon>Micrococcales</taxon>
        <taxon>Microbacteriaceae</taxon>
        <taxon>Microcella</taxon>
    </lineage>
</organism>
<evidence type="ECO:0000313" key="2">
    <source>
        <dbReference type="EMBL" id="UTT61329.1"/>
    </source>
</evidence>